<name>A0A645IVY7_9ZZZZ</name>
<dbReference type="EMBL" id="VSSQ01125027">
    <property type="protein sequence ID" value="MPN55585.1"/>
    <property type="molecule type" value="Genomic_DNA"/>
</dbReference>
<organism evidence="1">
    <name type="scientific">bioreactor metagenome</name>
    <dbReference type="NCBI Taxonomy" id="1076179"/>
    <lineage>
        <taxon>unclassified sequences</taxon>
        <taxon>metagenomes</taxon>
        <taxon>ecological metagenomes</taxon>
    </lineage>
</organism>
<evidence type="ECO:0008006" key="2">
    <source>
        <dbReference type="Google" id="ProtNLM"/>
    </source>
</evidence>
<comment type="caution">
    <text evidence="1">The sequence shown here is derived from an EMBL/GenBank/DDBJ whole genome shotgun (WGS) entry which is preliminary data.</text>
</comment>
<sequence>MLKEFPHKNLIEIDIFELQPSQFFVNEDKVNAVSSFVNSSKDVVIPIIKKDEMIIVLDGHTRLYAASMKGIKTVFVFDTETEQYIYDFVQEAQRRNIKNVSDLKRLSHEDYEKEWYSYCDNYIKDKKGE</sequence>
<evidence type="ECO:0000313" key="1">
    <source>
        <dbReference type="EMBL" id="MPN55585.1"/>
    </source>
</evidence>
<protein>
    <recommendedName>
        <fullName evidence="2">ParB/Sulfiredoxin domain-containing protein</fullName>
    </recommendedName>
</protein>
<dbReference type="InterPro" id="IPR036086">
    <property type="entry name" value="ParB/Sulfiredoxin_sf"/>
</dbReference>
<dbReference type="AlphaFoldDB" id="A0A645IVY7"/>
<dbReference type="Gene3D" id="3.90.1530.10">
    <property type="entry name" value="Conserved hypothetical protein from pyrococcus furiosus pfu- 392566-001, ParB domain"/>
    <property type="match status" value="1"/>
</dbReference>
<proteinExistence type="predicted"/>
<reference evidence="1" key="1">
    <citation type="submission" date="2019-08" db="EMBL/GenBank/DDBJ databases">
        <authorList>
            <person name="Kucharzyk K."/>
            <person name="Murdoch R.W."/>
            <person name="Higgins S."/>
            <person name="Loffler F."/>
        </authorList>
    </citation>
    <scope>NUCLEOTIDE SEQUENCE</scope>
</reference>
<accession>A0A645IVY7</accession>
<gene>
    <name evidence="1" type="ORF">SDC9_203269</name>
</gene>
<dbReference type="SUPFAM" id="SSF110849">
    <property type="entry name" value="ParB/Sulfiredoxin"/>
    <property type="match status" value="1"/>
</dbReference>